<dbReference type="Pfam" id="PF11906">
    <property type="entry name" value="DUF3426"/>
    <property type="match status" value="1"/>
</dbReference>
<feature type="compositionally biased region" description="Low complexity" evidence="1">
    <location>
        <begin position="135"/>
        <end position="147"/>
    </location>
</feature>
<keyword evidence="2" id="KW-0472">Membrane</keyword>
<feature type="domain" description="Zinc finger/thioredoxin putative" evidence="3">
    <location>
        <begin position="5"/>
        <end position="37"/>
    </location>
</feature>
<dbReference type="Proteomes" id="UP000183529">
    <property type="component" value="Unassembled WGS sequence"/>
</dbReference>
<dbReference type="RefSeq" id="WP_074987380.1">
    <property type="nucleotide sequence ID" value="NZ_CADFGN010000021.1"/>
</dbReference>
<feature type="transmembrane region" description="Helical" evidence="2">
    <location>
        <begin position="327"/>
        <end position="351"/>
    </location>
</feature>
<proteinExistence type="predicted"/>
<feature type="compositionally biased region" description="Low complexity" evidence="1">
    <location>
        <begin position="262"/>
        <end position="291"/>
    </location>
</feature>
<accession>A0AAQ1GNB9</accession>
<name>A0AAQ1GNB9_9BURK</name>
<comment type="caution">
    <text evidence="4">The sequence shown here is derived from an EMBL/GenBank/DDBJ whole genome shotgun (WGS) entry which is preliminary data.</text>
</comment>
<dbReference type="Pfam" id="PF13717">
    <property type="entry name" value="Zn_ribbon_4"/>
    <property type="match status" value="1"/>
</dbReference>
<feature type="compositionally biased region" description="Low complexity" evidence="1">
    <location>
        <begin position="208"/>
        <end position="230"/>
    </location>
</feature>
<feature type="region of interest" description="Disordered" evidence="1">
    <location>
        <begin position="86"/>
        <end position="121"/>
    </location>
</feature>
<organism evidence="4 5">
    <name type="scientific">Paraburkholderia tropica</name>
    <dbReference type="NCBI Taxonomy" id="92647"/>
    <lineage>
        <taxon>Bacteria</taxon>
        <taxon>Pseudomonadati</taxon>
        <taxon>Pseudomonadota</taxon>
        <taxon>Betaproteobacteria</taxon>
        <taxon>Burkholderiales</taxon>
        <taxon>Burkholderiaceae</taxon>
        <taxon>Paraburkholderia</taxon>
    </lineage>
</organism>
<dbReference type="NCBIfam" id="TIGR02098">
    <property type="entry name" value="MJ0042_CXXC"/>
    <property type="match status" value="1"/>
</dbReference>
<dbReference type="AlphaFoldDB" id="A0AAQ1GNB9"/>
<dbReference type="InterPro" id="IPR011723">
    <property type="entry name" value="Znf/thioredoxin_put"/>
</dbReference>
<sequence>MLLATRCPFCETVFRIQPAHLAARRGLVRCGHCQEAFDASGSLYEVPENGDFSQAVPVAADIAASLASPGSAQAAAAVAAAGSQTASQPTSPAASQSAHQAPAPVSEPAPHVQHDQPHPQEWTQTDASAANFAAQDAAAQPAPDFANPGWNPWAPRPDSRIDPNLQYTAQNLPRPGIAPGATLGVTPGVELKHASESSEPSLAREFAPEQPAQPASTSAPTPAPTPDTAEPFPPATRWTRVEPGLAASAPAAAAATGEPVEPSLASRTPAAAAPFAADPEPSLSARAEPAGAAGAAAAPAFSALEPRDGSEPFAVTREAPAHPPRRIGWRIVGALVALLLLVGLAAQLLWWQRESVMVYFPASQPLYQQACAQLGCRISPPRDIDGLEVQQSDLRQVDDPHHLELKVPLRNRFGIALAYPALELTLLDRQNNVVLRRVLWPQDYAAPGTRIEAGLPAHSTQTMIVRLDTGNVVASNFRIEIFYP</sequence>
<keyword evidence="2" id="KW-0812">Transmembrane</keyword>
<feature type="compositionally biased region" description="Low complexity" evidence="1">
    <location>
        <begin position="246"/>
        <end position="255"/>
    </location>
</feature>
<evidence type="ECO:0000313" key="4">
    <source>
        <dbReference type="EMBL" id="SEK14441.1"/>
    </source>
</evidence>
<dbReference type="InterPro" id="IPR021834">
    <property type="entry name" value="DUF3426"/>
</dbReference>
<evidence type="ECO:0000259" key="3">
    <source>
        <dbReference type="Pfam" id="PF13717"/>
    </source>
</evidence>
<evidence type="ECO:0000313" key="5">
    <source>
        <dbReference type="Proteomes" id="UP000183529"/>
    </source>
</evidence>
<gene>
    <name evidence="4" type="ORF">SAMN05216550_12856</name>
</gene>
<dbReference type="EMBL" id="FNZM01000028">
    <property type="protein sequence ID" value="SEK14441.1"/>
    <property type="molecule type" value="Genomic_DNA"/>
</dbReference>
<reference evidence="4 5" key="1">
    <citation type="submission" date="2016-10" db="EMBL/GenBank/DDBJ databases">
        <authorList>
            <person name="Varghese N."/>
            <person name="Submissions S."/>
        </authorList>
    </citation>
    <scope>NUCLEOTIDE SEQUENCE [LARGE SCALE GENOMIC DNA]</scope>
    <source>
        <strain evidence="4 5">LMG 22274</strain>
    </source>
</reference>
<evidence type="ECO:0000256" key="1">
    <source>
        <dbReference type="SAM" id="MobiDB-lite"/>
    </source>
</evidence>
<feature type="region of interest" description="Disordered" evidence="1">
    <location>
        <begin position="135"/>
        <end position="291"/>
    </location>
</feature>
<evidence type="ECO:0000256" key="2">
    <source>
        <dbReference type="SAM" id="Phobius"/>
    </source>
</evidence>
<protein>
    <submittedName>
        <fullName evidence="4">MJ0042 family finger-like domain-containing protein</fullName>
    </submittedName>
</protein>
<feature type="compositionally biased region" description="Low complexity" evidence="1">
    <location>
        <begin position="86"/>
        <end position="106"/>
    </location>
</feature>
<keyword evidence="2" id="KW-1133">Transmembrane helix</keyword>